<dbReference type="FunFam" id="3.90.550.10:FF:000004">
    <property type="entry name" value="UDP-glucose glycoprotein glucosyltransferase 1"/>
    <property type="match status" value="1"/>
</dbReference>
<dbReference type="PANTHER" id="PTHR11226:SF0">
    <property type="entry name" value="UDP-GLUCOSE:GLYCOPROTEIN GLUCOSYLTRANSFERASE"/>
    <property type="match status" value="1"/>
</dbReference>
<evidence type="ECO:0000313" key="16">
    <source>
        <dbReference type="Proteomes" id="UP000277928"/>
    </source>
</evidence>
<dbReference type="Pfam" id="PF18404">
    <property type="entry name" value="Glyco_transf_24"/>
    <property type="match status" value="1"/>
</dbReference>
<evidence type="ECO:0000256" key="4">
    <source>
        <dbReference type="ARBA" id="ARBA00006351"/>
    </source>
</evidence>
<evidence type="ECO:0000256" key="11">
    <source>
        <dbReference type="ARBA" id="ARBA00048456"/>
    </source>
</evidence>
<dbReference type="GO" id="GO:0003980">
    <property type="term" value="F:UDP-glucose:glycoprotein glucosyltransferase activity"/>
    <property type="evidence" value="ECO:0007669"/>
    <property type="project" value="InterPro"/>
</dbReference>
<dbReference type="GO" id="GO:0051082">
    <property type="term" value="F:unfolded protein binding"/>
    <property type="evidence" value="ECO:0007669"/>
    <property type="project" value="TreeGrafter"/>
</dbReference>
<feature type="non-terminal residue" evidence="15">
    <location>
        <position position="1"/>
    </location>
</feature>
<dbReference type="InterPro" id="IPR009448">
    <property type="entry name" value="UDP-g_GGtrans"/>
</dbReference>
<evidence type="ECO:0000256" key="9">
    <source>
        <dbReference type="ARBA" id="ARBA00023180"/>
    </source>
</evidence>
<dbReference type="EMBL" id="UYRX01000628">
    <property type="protein sequence ID" value="VDK84697.1"/>
    <property type="molecule type" value="Genomic_DNA"/>
</dbReference>
<dbReference type="OrthoDB" id="27683at2759"/>
<dbReference type="OMA" id="RETHEPA"/>
<dbReference type="Proteomes" id="UP000277928">
    <property type="component" value="Unassembled WGS sequence"/>
</dbReference>
<keyword evidence="5" id="KW-0328">Glycosyltransferase</keyword>
<evidence type="ECO:0000256" key="8">
    <source>
        <dbReference type="ARBA" id="ARBA00022824"/>
    </source>
</evidence>
<dbReference type="Pfam" id="PF18403">
    <property type="entry name" value="Thioredoxin_15"/>
    <property type="match status" value="1"/>
</dbReference>
<dbReference type="SUPFAM" id="SSF53448">
    <property type="entry name" value="Nucleotide-diphospho-sugar transferases"/>
    <property type="match status" value="1"/>
</dbReference>
<feature type="region of interest" description="Disordered" evidence="12">
    <location>
        <begin position="842"/>
        <end position="867"/>
    </location>
</feature>
<comment type="similarity">
    <text evidence="4">Belongs to the glycosyltransferase 8 family.</text>
</comment>
<evidence type="ECO:0000256" key="7">
    <source>
        <dbReference type="ARBA" id="ARBA00022729"/>
    </source>
</evidence>
<dbReference type="AlphaFoldDB" id="A0A3P6THQ3"/>
<dbReference type="InterPro" id="IPR029044">
    <property type="entry name" value="Nucleotide-diphossugar_trans"/>
</dbReference>
<evidence type="ECO:0000256" key="3">
    <source>
        <dbReference type="ARBA" id="ARBA00004922"/>
    </source>
</evidence>
<comment type="catalytic activity">
    <reaction evidence="11">
        <text>N(4)-(alpha-D-Man-(1-&gt;2)-alpha-D-Man-(1-&gt;2)-alpha-D-Man-(1-&gt;3)-[alpha-D-Man-(1-&gt;2)-alpha-D-Man-(1-&gt;3)-[alpha-D-Man-(1-&gt;2)-alpha-D-Man-(1-&gt;6)]-alpha-D-Man-(1-&gt;6)]-beta-D-Man-(1-&gt;4)-beta-D-GlcNAc-(1-&gt;4)-beta-D-GlcNAc)-L-asparaginyl-[protein] (N-glucan mannose isomer 9A1,2,3B1,2,3) + UDP-alpha-D-glucose = N(4)-(alpha-D-Glc-(1-&gt;3)-alpha-D-Man-(1-&gt;2)-alpha-D-Man-(1-&gt;2)-alpha-D-Man-(1-&gt;3)-[alpha-D-Man-(1-&gt;2)-alpha-D-Man-(1-&gt;3)-[alpha-D-Man-(1-&gt;2)-alpha-D-Man-(1-&gt;6)]-alpha-D-Man-(1-&gt;6)]-beta-D-Man-(1-&gt;4)-beta-D-GlcNAc-(1-&gt;4)-beta-D-GlcNAc)-L-asparaginyl-[protein] + UDP + H(+)</text>
        <dbReference type="Rhea" id="RHEA:61304"/>
        <dbReference type="Rhea" id="RHEA-COMP:14356"/>
        <dbReference type="Rhea" id="RHEA-COMP:14357"/>
        <dbReference type="ChEBI" id="CHEBI:15378"/>
        <dbReference type="ChEBI" id="CHEBI:58223"/>
        <dbReference type="ChEBI" id="CHEBI:58885"/>
        <dbReference type="ChEBI" id="CHEBI:59080"/>
        <dbReference type="ChEBI" id="CHEBI:139493"/>
    </reaction>
</comment>
<comment type="cofactor">
    <cofactor evidence="1">
        <name>Ca(2+)</name>
        <dbReference type="ChEBI" id="CHEBI:29108"/>
    </cofactor>
</comment>
<protein>
    <recommendedName>
        <fullName evidence="17">Glucosyltransferase 24 catalytic domain-containing protein</fullName>
    </recommendedName>
</protein>
<dbReference type="GO" id="GO:0005788">
    <property type="term" value="C:endoplasmic reticulum lumen"/>
    <property type="evidence" value="ECO:0007669"/>
    <property type="project" value="UniProtKB-SubCell"/>
</dbReference>
<evidence type="ECO:0000256" key="10">
    <source>
        <dbReference type="ARBA" id="ARBA00045874"/>
    </source>
</evidence>
<dbReference type="STRING" id="42156.A0A3P6THQ3"/>
<gene>
    <name evidence="15" type="ORF">NLS_LOCUS6774</name>
</gene>
<dbReference type="InterPro" id="IPR040497">
    <property type="entry name" value="Glyco_transf_24"/>
</dbReference>
<evidence type="ECO:0008006" key="17">
    <source>
        <dbReference type="Google" id="ProtNLM"/>
    </source>
</evidence>
<keyword evidence="7" id="KW-0732">Signal</keyword>
<evidence type="ECO:0000256" key="2">
    <source>
        <dbReference type="ARBA" id="ARBA00004319"/>
    </source>
</evidence>
<evidence type="ECO:0000259" key="14">
    <source>
        <dbReference type="Pfam" id="PF18404"/>
    </source>
</evidence>
<evidence type="ECO:0000259" key="13">
    <source>
        <dbReference type="Pfam" id="PF18403"/>
    </source>
</evidence>
<dbReference type="PANTHER" id="PTHR11226">
    <property type="entry name" value="UDP-GLUCOSE GLYCOPROTEIN:GLUCOSYLTRANSFERASE"/>
    <property type="match status" value="1"/>
</dbReference>
<comment type="subcellular location">
    <subcellularLocation>
        <location evidence="2">Endoplasmic reticulum lumen</location>
    </subcellularLocation>
</comment>
<evidence type="ECO:0000313" key="15">
    <source>
        <dbReference type="EMBL" id="VDK84697.1"/>
    </source>
</evidence>
<evidence type="ECO:0000256" key="5">
    <source>
        <dbReference type="ARBA" id="ARBA00022676"/>
    </source>
</evidence>
<dbReference type="GO" id="GO:0036503">
    <property type="term" value="P:ERAD pathway"/>
    <property type="evidence" value="ECO:0007669"/>
    <property type="project" value="TreeGrafter"/>
</dbReference>
<proteinExistence type="inferred from homology"/>
<keyword evidence="6" id="KW-0808">Transferase</keyword>
<comment type="pathway">
    <text evidence="3">Protein modification; protein glycosylation.</text>
</comment>
<name>A0A3P6THQ3_LITSI</name>
<accession>A0A3P6THQ3</accession>
<sequence length="867" mass="98961">PEVLPRINKLVLDSPLSTDALYLDLTSIEKCTNILPTQYYKLPPEKQNQCMLKRMRYITRTEEMKTHFCTVWVVTDLETAEGRLLAYNAVRHLKRSHTMRVAIINNPKDIEAATTSGSVTMLVNIASRLLTPRQMKSFTTKLVKEEVVSKLLNRQLALDDLAVNDMNMTLFYKESKQINSDEILADAKYSSHILGLKQGQLALVVNGLLIGPLDNGEVLDVADIELVDKLVLLRGGKVIGDYMEKWKIQTRHGESSDMVARAMALIGSIGVSKKRRLISFSREKESVLTISGSKKEGLITALCIVDPLSTQAQRLGHLLTVIQKVVNVEVKLVMNPKAKLSELPLKRFYRLVLQPTVLFDDSGRISDSAYEARFTALPNKQLLTLAVVPPDAWMVQSVYAIYDLDNIKLENVAGNVVAKFELEHILLEGHCFDDMTGSPPRGLQFTLGTPADPDRYDTIVMANLGYFQLKADPGAWVLNLRDGKSKDIYNIVSHVNTESEDETGVNVLIDSFSGRTIRIRVAKKKGREKENLLNEGKSEEENEDHHSVWRSISLTSSGEKYDVINIFSLASGHLYERFLRIMILSVMKHTKHPVKFWLLKNYLSPNFKASELRLEQFLETLPQMARHYSFKYEFIEYRWPRWLHQQTEKQRVMWGYKILFLDVLFPLNVRKIIFVDADQIVRTDLMELMDLDLDGAPYGFTPFCDSRTSMDGFRFWKKGYWANHLAGRKYHISALYVIDLVKFRQVAAGDRLRGQYQGLSADPNSLSNLDQDLPNNMIHQVRIKSLPQEWLWCETWCDDASKEKAKTIDLCNNPQTKEPKLDSAMRIIPEWKDYDAEIKSLLDGGSKKQTEGARKSEHEATDEHAEL</sequence>
<evidence type="ECO:0000256" key="1">
    <source>
        <dbReference type="ARBA" id="ARBA00001913"/>
    </source>
</evidence>
<organism evidence="15 16">
    <name type="scientific">Litomosoides sigmodontis</name>
    <name type="common">Filarial nematode worm</name>
    <dbReference type="NCBI Taxonomy" id="42156"/>
    <lineage>
        <taxon>Eukaryota</taxon>
        <taxon>Metazoa</taxon>
        <taxon>Ecdysozoa</taxon>
        <taxon>Nematoda</taxon>
        <taxon>Chromadorea</taxon>
        <taxon>Rhabditida</taxon>
        <taxon>Spirurina</taxon>
        <taxon>Spiruromorpha</taxon>
        <taxon>Filarioidea</taxon>
        <taxon>Onchocercidae</taxon>
        <taxon>Litomosoides</taxon>
    </lineage>
</organism>
<dbReference type="Gene3D" id="3.90.550.10">
    <property type="entry name" value="Spore Coat Polysaccharide Biosynthesis Protein SpsA, Chain A"/>
    <property type="match status" value="1"/>
</dbReference>
<evidence type="ECO:0000256" key="6">
    <source>
        <dbReference type="ARBA" id="ARBA00022679"/>
    </source>
</evidence>
<dbReference type="GO" id="GO:0018279">
    <property type="term" value="P:protein N-linked glycosylation via asparagine"/>
    <property type="evidence" value="ECO:0007669"/>
    <property type="project" value="TreeGrafter"/>
</dbReference>
<dbReference type="Pfam" id="PF06427">
    <property type="entry name" value="UDP-g_GGTase"/>
    <property type="match status" value="1"/>
</dbReference>
<reference evidence="15 16" key="1">
    <citation type="submission" date="2018-08" db="EMBL/GenBank/DDBJ databases">
        <authorList>
            <person name="Laetsch R D."/>
            <person name="Stevens L."/>
            <person name="Kumar S."/>
            <person name="Blaxter L. M."/>
        </authorList>
    </citation>
    <scope>NUCLEOTIDE SEQUENCE [LARGE SCALE GENOMIC DNA]</scope>
</reference>
<dbReference type="CDD" id="cd06432">
    <property type="entry name" value="GT8_HUGT1_C_like"/>
    <property type="match status" value="1"/>
</dbReference>
<comment type="function">
    <text evidence="10">Recognizes glycoproteins with minor folding defects. Reglucosylates single N-glycans near the misfolded part of the protein, thus providing quality control for protein folding in the endoplasmic reticulum. Reglucosylated proteins are recognized by calreticulin for recycling to the endoplasmic reticulum and refolding or degradation.</text>
</comment>
<keyword evidence="8" id="KW-0256">Endoplasmic reticulum</keyword>
<dbReference type="InterPro" id="IPR040525">
    <property type="entry name" value="UGGT_TRXL_4"/>
</dbReference>
<evidence type="ECO:0000256" key="12">
    <source>
        <dbReference type="SAM" id="MobiDB-lite"/>
    </source>
</evidence>
<keyword evidence="9" id="KW-0325">Glycoprotein</keyword>
<feature type="domain" description="Glucosyltransferase 24 catalytic" evidence="14">
    <location>
        <begin position="564"/>
        <end position="841"/>
    </location>
</feature>
<keyword evidence="16" id="KW-1185">Reference proteome</keyword>
<feature type="domain" description="UDP-glucose:glycoprotein glucosyltransferase thioredoxin-like" evidence="13">
    <location>
        <begin position="46"/>
        <end position="266"/>
    </location>
</feature>